<accession>A0A432JGW2</accession>
<dbReference type="AlphaFoldDB" id="A0A432JGW2"/>
<reference evidence="1" key="1">
    <citation type="submission" date="2018-12" db="EMBL/GenBank/DDBJ databases">
        <authorList>
            <person name="Jadhav K."/>
            <person name="Kushwaha B."/>
            <person name="Jadhav I."/>
        </authorList>
    </citation>
    <scope>NUCLEOTIDE SEQUENCE [LARGE SCALE GENOMIC DNA]</scope>
    <source>
        <strain evidence="1">SBS 10</strain>
    </source>
</reference>
<proteinExistence type="predicted"/>
<gene>
    <name evidence="1" type="ORF">DSL92_08215</name>
</gene>
<comment type="caution">
    <text evidence="1">The sequence shown here is derived from an EMBL/GenBank/DDBJ whole genome shotgun (WGS) entry which is preliminary data.</text>
</comment>
<dbReference type="EMBL" id="RXHI01000026">
    <property type="protein sequence ID" value="RUA22025.1"/>
    <property type="molecule type" value="Genomic_DNA"/>
</dbReference>
<organism evidence="1">
    <name type="scientific">Billgrantia gudaonensis</name>
    <dbReference type="NCBI Taxonomy" id="376427"/>
    <lineage>
        <taxon>Bacteria</taxon>
        <taxon>Pseudomonadati</taxon>
        <taxon>Pseudomonadota</taxon>
        <taxon>Gammaproteobacteria</taxon>
        <taxon>Oceanospirillales</taxon>
        <taxon>Halomonadaceae</taxon>
        <taxon>Billgrantia</taxon>
    </lineage>
</organism>
<name>A0A432JGW2_9GAMM</name>
<sequence length="59" mass="6444">MLPLPRNVYQGYRILQEYHCFPGPSSSSTCSMEQLPARAPGGSRCATFSRTLPADALGR</sequence>
<evidence type="ECO:0000313" key="1">
    <source>
        <dbReference type="EMBL" id="RUA22025.1"/>
    </source>
</evidence>
<protein>
    <submittedName>
        <fullName evidence="1">Uncharacterized protein</fullName>
    </submittedName>
</protein>